<name>A0A7R8UEF5_HERIL</name>
<dbReference type="AlphaFoldDB" id="A0A7R8UEF5"/>
<keyword evidence="1" id="KW-0732">Signal</keyword>
<sequence length="72" mass="8571">MHLKTLCFALGVLILMFVDSDAMPAVNTQMMQENGMFKIPQWHCLRYFKHDIHMMRRCRMHRGPLVGRRINP</sequence>
<feature type="signal peptide" evidence="1">
    <location>
        <begin position="1"/>
        <end position="22"/>
    </location>
</feature>
<organism evidence="2 3">
    <name type="scientific">Hermetia illucens</name>
    <name type="common">Black soldier fly</name>
    <dbReference type="NCBI Taxonomy" id="343691"/>
    <lineage>
        <taxon>Eukaryota</taxon>
        <taxon>Metazoa</taxon>
        <taxon>Ecdysozoa</taxon>
        <taxon>Arthropoda</taxon>
        <taxon>Hexapoda</taxon>
        <taxon>Insecta</taxon>
        <taxon>Pterygota</taxon>
        <taxon>Neoptera</taxon>
        <taxon>Endopterygota</taxon>
        <taxon>Diptera</taxon>
        <taxon>Brachycera</taxon>
        <taxon>Stratiomyomorpha</taxon>
        <taxon>Stratiomyidae</taxon>
        <taxon>Hermetiinae</taxon>
        <taxon>Hermetia</taxon>
    </lineage>
</organism>
<keyword evidence="3" id="KW-1185">Reference proteome</keyword>
<dbReference type="Proteomes" id="UP000594454">
    <property type="component" value="Chromosome 1"/>
</dbReference>
<gene>
    <name evidence="2" type="ORF">HERILL_LOCUS2494</name>
</gene>
<evidence type="ECO:0000313" key="3">
    <source>
        <dbReference type="Proteomes" id="UP000594454"/>
    </source>
</evidence>
<evidence type="ECO:0000313" key="2">
    <source>
        <dbReference type="EMBL" id="CAD7079273.1"/>
    </source>
</evidence>
<feature type="chain" id="PRO_5031363686" evidence="1">
    <location>
        <begin position="23"/>
        <end position="72"/>
    </location>
</feature>
<dbReference type="EMBL" id="LR899009">
    <property type="protein sequence ID" value="CAD7079273.1"/>
    <property type="molecule type" value="Genomic_DNA"/>
</dbReference>
<evidence type="ECO:0000256" key="1">
    <source>
        <dbReference type="SAM" id="SignalP"/>
    </source>
</evidence>
<protein>
    <submittedName>
        <fullName evidence="2">Uncharacterized protein</fullName>
    </submittedName>
</protein>
<reference evidence="2 3" key="1">
    <citation type="submission" date="2020-11" db="EMBL/GenBank/DDBJ databases">
        <authorList>
            <person name="Wallbank WR R."/>
            <person name="Pardo Diaz C."/>
            <person name="Kozak K."/>
            <person name="Martin S."/>
            <person name="Jiggins C."/>
            <person name="Moest M."/>
            <person name="Warren A I."/>
            <person name="Generalovic N T."/>
            <person name="Byers J.R.P. K."/>
            <person name="Montejo-Kovacevich G."/>
            <person name="Yen C E."/>
        </authorList>
    </citation>
    <scope>NUCLEOTIDE SEQUENCE [LARGE SCALE GENOMIC DNA]</scope>
</reference>
<proteinExistence type="predicted"/>
<accession>A0A7R8UEF5</accession>
<dbReference type="OrthoDB" id="8191442at2759"/>
<dbReference type="InParanoid" id="A0A7R8UEF5"/>